<dbReference type="WBParaSite" id="L893_g23849.t1">
    <property type="protein sequence ID" value="L893_g23849.t1"/>
    <property type="gene ID" value="L893_g23849"/>
</dbReference>
<feature type="compositionally biased region" description="Basic and acidic residues" evidence="2">
    <location>
        <begin position="360"/>
        <end position="374"/>
    </location>
</feature>
<feature type="compositionally biased region" description="Basic residues" evidence="2">
    <location>
        <begin position="314"/>
        <end position="338"/>
    </location>
</feature>
<evidence type="ECO:0000313" key="4">
    <source>
        <dbReference type="Proteomes" id="UP000095287"/>
    </source>
</evidence>
<dbReference type="Proteomes" id="UP000095287">
    <property type="component" value="Unplaced"/>
</dbReference>
<feature type="region of interest" description="Disordered" evidence="2">
    <location>
        <begin position="305"/>
        <end position="417"/>
    </location>
</feature>
<dbReference type="AlphaFoldDB" id="A0A1I7Z8E1"/>
<feature type="compositionally biased region" description="Acidic residues" evidence="2">
    <location>
        <begin position="348"/>
        <end position="357"/>
    </location>
</feature>
<dbReference type="InterPro" id="IPR019339">
    <property type="entry name" value="CIR_N_dom"/>
</dbReference>
<dbReference type="Pfam" id="PF10197">
    <property type="entry name" value="Cir_N"/>
    <property type="match status" value="1"/>
</dbReference>
<protein>
    <submittedName>
        <fullName evidence="5">Cir_N domain-containing protein</fullName>
    </submittedName>
</protein>
<feature type="compositionally biased region" description="Acidic residues" evidence="2">
    <location>
        <begin position="221"/>
        <end position="230"/>
    </location>
</feature>
<dbReference type="PANTHER" id="PTHR13151">
    <property type="entry name" value="CBF1 INTERACTING COREPRESSOR CIR"/>
    <property type="match status" value="1"/>
</dbReference>
<organism evidence="4 5">
    <name type="scientific">Steinernema glaseri</name>
    <dbReference type="NCBI Taxonomy" id="37863"/>
    <lineage>
        <taxon>Eukaryota</taxon>
        <taxon>Metazoa</taxon>
        <taxon>Ecdysozoa</taxon>
        <taxon>Nematoda</taxon>
        <taxon>Chromadorea</taxon>
        <taxon>Rhabditida</taxon>
        <taxon>Tylenchina</taxon>
        <taxon>Panagrolaimomorpha</taxon>
        <taxon>Strongyloidoidea</taxon>
        <taxon>Steinernematidae</taxon>
        <taxon>Steinernema</taxon>
    </lineage>
</organism>
<keyword evidence="4" id="KW-1185">Reference proteome</keyword>
<dbReference type="GO" id="GO:0003714">
    <property type="term" value="F:transcription corepressor activity"/>
    <property type="evidence" value="ECO:0007669"/>
    <property type="project" value="InterPro"/>
</dbReference>
<dbReference type="PANTHER" id="PTHR13151:SF2">
    <property type="entry name" value="COREPRESSOR INTERACTING WITH RBPJ 1"/>
    <property type="match status" value="1"/>
</dbReference>
<dbReference type="SMART" id="SM01083">
    <property type="entry name" value="Cir_N"/>
    <property type="match status" value="1"/>
</dbReference>
<feature type="compositionally biased region" description="Basic and acidic residues" evidence="2">
    <location>
        <begin position="406"/>
        <end position="417"/>
    </location>
</feature>
<reference evidence="5" key="1">
    <citation type="submission" date="2016-11" db="UniProtKB">
        <authorList>
            <consortium name="WormBaseParasite"/>
        </authorList>
    </citation>
    <scope>IDENTIFICATION</scope>
</reference>
<proteinExistence type="predicted"/>
<feature type="compositionally biased region" description="Basic and acidic residues" evidence="2">
    <location>
        <begin position="183"/>
        <end position="208"/>
    </location>
</feature>
<dbReference type="InterPro" id="IPR040014">
    <property type="entry name" value="CIR1"/>
</dbReference>
<feature type="domain" description="CBF1-interacting co-repressor CIR N-terminal" evidence="3">
    <location>
        <begin position="13"/>
        <end position="49"/>
    </location>
</feature>
<feature type="coiled-coil region" evidence="1">
    <location>
        <begin position="29"/>
        <end position="56"/>
    </location>
</feature>
<feature type="region of interest" description="Disordered" evidence="2">
    <location>
        <begin position="138"/>
        <end position="236"/>
    </location>
</feature>
<sequence length="417" mass="49406">MGKGFQNFMSKKDFHPSAWWNIKKVWEARQKQDMELKRQEELRVQYEKEQEMLQNKALLGDEKAKLGLSFMYDAPAGINKREEEKPEPKFEWQRKYNAPREEWAKGNDDIQDQPFGIQVRNVRCVRCRTWGHLNTDRECPLYNMSGTADDKGYANNPSDLMKQMRREKNNGAGGSNMPSSSKAHQDSAADWVEKKVKVKKEVDEDPYQKKRRRNYSSGSEASDDSEEEEAPKEPMNRIELAENMKEEHGLQFKSGIMKSIVAEQGLSKLSEITKAQTAEDDYKAFCNSVPLELKMKIWNKIYAEGGNDADMNKKLRKKMKKEKKKAKKEARKEKKKDKERKNRHDSSDSDEEEEESLPDITDKKRKVDMSERKRREERRHRERSPPRRRSRSRSPRDSRRNRRDRTRSPEDRDRRRR</sequence>
<accession>A0A1I7Z8E1</accession>
<keyword evidence="1" id="KW-0175">Coiled coil</keyword>
<evidence type="ECO:0000313" key="5">
    <source>
        <dbReference type="WBParaSite" id="L893_g23849.t1"/>
    </source>
</evidence>
<dbReference type="GO" id="GO:0005634">
    <property type="term" value="C:nucleus"/>
    <property type="evidence" value="ECO:0007669"/>
    <property type="project" value="TreeGrafter"/>
</dbReference>
<name>A0A1I7Z8E1_9BILA</name>
<evidence type="ECO:0000256" key="1">
    <source>
        <dbReference type="SAM" id="Coils"/>
    </source>
</evidence>
<evidence type="ECO:0000256" key="2">
    <source>
        <dbReference type="SAM" id="MobiDB-lite"/>
    </source>
</evidence>
<evidence type="ECO:0000259" key="3">
    <source>
        <dbReference type="SMART" id="SM01083"/>
    </source>
</evidence>
<feature type="compositionally biased region" description="Basic residues" evidence="2">
    <location>
        <begin position="375"/>
        <end position="405"/>
    </location>
</feature>